<dbReference type="EMBL" id="CP048222">
    <property type="protein sequence ID" value="QHT66460.1"/>
    <property type="molecule type" value="Genomic_DNA"/>
</dbReference>
<dbReference type="InterPro" id="IPR013096">
    <property type="entry name" value="Cupin_2"/>
</dbReference>
<feature type="transmembrane region" description="Helical" evidence="1">
    <location>
        <begin position="150"/>
        <end position="171"/>
    </location>
</feature>
<dbReference type="AlphaFoldDB" id="A0A6C0GFJ7"/>
<reference evidence="3 4" key="1">
    <citation type="submission" date="2020-01" db="EMBL/GenBank/DDBJ databases">
        <authorList>
            <person name="Kim M.K."/>
        </authorList>
    </citation>
    <scope>NUCLEOTIDE SEQUENCE [LARGE SCALE GENOMIC DNA]</scope>
    <source>
        <strain evidence="3 4">172606-1</strain>
    </source>
</reference>
<dbReference type="KEGG" id="rhoz:GXP67_07225"/>
<dbReference type="Pfam" id="PF07883">
    <property type="entry name" value="Cupin_2"/>
    <property type="match status" value="1"/>
</dbReference>
<dbReference type="PANTHER" id="PTHR36440">
    <property type="entry name" value="PUTATIVE (AFU_ORTHOLOGUE AFUA_8G07350)-RELATED"/>
    <property type="match status" value="1"/>
</dbReference>
<dbReference type="PANTHER" id="PTHR36440:SF1">
    <property type="entry name" value="PUTATIVE (AFU_ORTHOLOGUE AFUA_8G07350)-RELATED"/>
    <property type="match status" value="1"/>
</dbReference>
<evidence type="ECO:0000313" key="3">
    <source>
        <dbReference type="EMBL" id="QHT66460.1"/>
    </source>
</evidence>
<keyword evidence="1" id="KW-0472">Membrane</keyword>
<evidence type="ECO:0000256" key="1">
    <source>
        <dbReference type="SAM" id="Phobius"/>
    </source>
</evidence>
<evidence type="ECO:0000313" key="4">
    <source>
        <dbReference type="Proteomes" id="UP000480178"/>
    </source>
</evidence>
<dbReference type="InterPro" id="IPR014710">
    <property type="entry name" value="RmlC-like_jellyroll"/>
</dbReference>
<name>A0A6C0GFJ7_9BACT</name>
<protein>
    <submittedName>
        <fullName evidence="3">Cupin domain-containing protein</fullName>
    </submittedName>
</protein>
<keyword evidence="1" id="KW-1133">Transmembrane helix</keyword>
<dbReference type="InterPro" id="IPR011051">
    <property type="entry name" value="RmlC_Cupin_sf"/>
</dbReference>
<dbReference type="Proteomes" id="UP000480178">
    <property type="component" value="Chromosome"/>
</dbReference>
<proteinExistence type="predicted"/>
<dbReference type="SUPFAM" id="SSF51182">
    <property type="entry name" value="RmlC-like cupins"/>
    <property type="match status" value="1"/>
</dbReference>
<organism evidence="3 4">
    <name type="scientific">Rhodocytophaga rosea</name>
    <dbReference type="NCBI Taxonomy" id="2704465"/>
    <lineage>
        <taxon>Bacteria</taxon>
        <taxon>Pseudomonadati</taxon>
        <taxon>Bacteroidota</taxon>
        <taxon>Cytophagia</taxon>
        <taxon>Cytophagales</taxon>
        <taxon>Rhodocytophagaceae</taxon>
        <taxon>Rhodocytophaga</taxon>
    </lineage>
</organism>
<evidence type="ECO:0000259" key="2">
    <source>
        <dbReference type="Pfam" id="PF07883"/>
    </source>
</evidence>
<dbReference type="InterPro" id="IPR053146">
    <property type="entry name" value="QDO-like"/>
</dbReference>
<keyword evidence="4" id="KW-1185">Reference proteome</keyword>
<keyword evidence="1" id="KW-0812">Transmembrane</keyword>
<feature type="domain" description="Cupin type-2" evidence="2">
    <location>
        <begin position="45"/>
        <end position="102"/>
    </location>
</feature>
<gene>
    <name evidence="3" type="ORF">GXP67_07225</name>
</gene>
<dbReference type="Gene3D" id="2.60.120.10">
    <property type="entry name" value="Jelly Rolls"/>
    <property type="match status" value="1"/>
</dbReference>
<accession>A0A6C0GFJ7</accession>
<sequence>MQAAEQQKTFINPHTGDRLIIVKDTLSTKGSLLGMEAIYKQTKEFAPEHYHPFQEERFEVLSGTLRTKINGKVRDFQAGEVFVIPVGTPHGMHNAHEEPVHFSWEIRPALRSEAMFTRLYESLHTNKLDKKGRPSLKVTLSILSDFQREFRLTAIPLFLQKIIFGVIGILYKQK</sequence>
<dbReference type="RefSeq" id="WP_162442514.1">
    <property type="nucleotide sequence ID" value="NZ_CP048222.1"/>
</dbReference>